<dbReference type="SUPFAM" id="SSF53474">
    <property type="entry name" value="alpha/beta-Hydrolases"/>
    <property type="match status" value="1"/>
</dbReference>
<evidence type="ECO:0000313" key="3">
    <source>
        <dbReference type="Proteomes" id="UP000295773"/>
    </source>
</evidence>
<feature type="domain" description="AB hydrolase-1" evidence="1">
    <location>
        <begin position="53"/>
        <end position="96"/>
    </location>
</feature>
<dbReference type="InterPro" id="IPR000073">
    <property type="entry name" value="AB_hydrolase_1"/>
</dbReference>
<dbReference type="InterPro" id="IPR029058">
    <property type="entry name" value="AB_hydrolase_fold"/>
</dbReference>
<dbReference type="Gene3D" id="3.40.50.1820">
    <property type="entry name" value="alpha/beta hydrolase"/>
    <property type="match status" value="1"/>
</dbReference>
<dbReference type="AlphaFoldDB" id="A0A4R3TPH4"/>
<name>A0A4R3TPH4_9FIRM</name>
<sequence length="210" mass="24422">MKILWLPGAKCTKEIWRYMIKDWEEEDNVFVKYSHDVLLQAKQVMDITKDVYDRYGKASYDYIIGHSMGGKIALQLCADFQMRVKGIIFIETNLRPTAAFYRNLLLAKNSEVKDELMSMLQEESIYYLDALNKELQETFDDAYLVQQANCLVYGVYGDRGLPAYPDRIHDLCLDADTLAKLQLFFVKDSCHMPMLENPDHLTKIIKGIIR</sequence>
<reference evidence="2 3" key="1">
    <citation type="submission" date="2019-03" db="EMBL/GenBank/DDBJ databases">
        <title>Genomic Encyclopedia of Type Strains, Phase IV (KMG-IV): sequencing the most valuable type-strain genomes for metagenomic binning, comparative biology and taxonomic classification.</title>
        <authorList>
            <person name="Goeker M."/>
        </authorList>
    </citation>
    <scope>NUCLEOTIDE SEQUENCE [LARGE SCALE GENOMIC DNA]</scope>
    <source>
        <strain evidence="2 3">DSM 29481</strain>
    </source>
</reference>
<proteinExistence type="predicted"/>
<keyword evidence="3" id="KW-1185">Reference proteome</keyword>
<dbReference type="RefSeq" id="WP_132223434.1">
    <property type="nucleotide sequence ID" value="NZ_JANKBG010000001.1"/>
</dbReference>
<dbReference type="Pfam" id="PF00561">
    <property type="entry name" value="Abhydrolase_1"/>
    <property type="match status" value="1"/>
</dbReference>
<accession>A0A4R3TPH4</accession>
<protein>
    <submittedName>
        <fullName evidence="2">Pimeloyl-ACP methyl ester carboxylesterase</fullName>
    </submittedName>
</protein>
<organism evidence="2 3">
    <name type="scientific">Longicatena caecimuris</name>
    <dbReference type="NCBI Taxonomy" id="1796635"/>
    <lineage>
        <taxon>Bacteria</taxon>
        <taxon>Bacillati</taxon>
        <taxon>Bacillota</taxon>
        <taxon>Erysipelotrichia</taxon>
        <taxon>Erysipelotrichales</taxon>
        <taxon>Erysipelotrichaceae</taxon>
        <taxon>Longicatena</taxon>
    </lineage>
</organism>
<dbReference type="EMBL" id="SMBP01000001">
    <property type="protein sequence ID" value="TCU63637.1"/>
    <property type="molecule type" value="Genomic_DNA"/>
</dbReference>
<evidence type="ECO:0000259" key="1">
    <source>
        <dbReference type="Pfam" id="PF00561"/>
    </source>
</evidence>
<gene>
    <name evidence="2" type="ORF">EDD61_101291</name>
</gene>
<evidence type="ECO:0000313" key="2">
    <source>
        <dbReference type="EMBL" id="TCU63637.1"/>
    </source>
</evidence>
<dbReference type="Proteomes" id="UP000295773">
    <property type="component" value="Unassembled WGS sequence"/>
</dbReference>
<comment type="caution">
    <text evidence="2">The sequence shown here is derived from an EMBL/GenBank/DDBJ whole genome shotgun (WGS) entry which is preliminary data.</text>
</comment>